<evidence type="ECO:0000256" key="2">
    <source>
        <dbReference type="ARBA" id="ARBA00022801"/>
    </source>
</evidence>
<reference evidence="4 5" key="1">
    <citation type="submission" date="2021-06" db="EMBL/GenBank/DDBJ databases">
        <title>Caerostris extrusa draft genome.</title>
        <authorList>
            <person name="Kono N."/>
            <person name="Arakawa K."/>
        </authorList>
    </citation>
    <scope>NUCLEOTIDE SEQUENCE [LARGE SCALE GENOMIC DNA]</scope>
</reference>
<evidence type="ECO:0000256" key="1">
    <source>
        <dbReference type="ARBA" id="ARBA00008225"/>
    </source>
</evidence>
<dbReference type="GO" id="GO:0016787">
    <property type="term" value="F:hydrolase activity"/>
    <property type="evidence" value="ECO:0007669"/>
    <property type="project" value="UniProtKB-KW"/>
</dbReference>
<accession>A0AAV4U8E6</accession>
<dbReference type="InterPro" id="IPR043957">
    <property type="entry name" value="Vanin_C"/>
</dbReference>
<dbReference type="Gene3D" id="3.60.110.10">
    <property type="entry name" value="Carbon-nitrogen hydrolase"/>
    <property type="match status" value="1"/>
</dbReference>
<name>A0AAV4U8E6_CAEEX</name>
<dbReference type="EMBL" id="BPLR01012463">
    <property type="protein sequence ID" value="GIY54053.1"/>
    <property type="molecule type" value="Genomic_DNA"/>
</dbReference>
<dbReference type="SUPFAM" id="SSF56317">
    <property type="entry name" value="Carbon-nitrogen hydrolase"/>
    <property type="match status" value="1"/>
</dbReference>
<gene>
    <name evidence="4" type="primary">VNN2</name>
    <name evidence="4" type="ORF">CEXT_728811</name>
</gene>
<dbReference type="AlphaFoldDB" id="A0AAV4U8E6"/>
<dbReference type="Pfam" id="PF00795">
    <property type="entry name" value="CN_hydrolase"/>
    <property type="match status" value="1"/>
</dbReference>
<comment type="caution">
    <text evidence="4">The sequence shown here is derived from an EMBL/GenBank/DDBJ whole genome shotgun (WGS) entry which is preliminary data.</text>
</comment>
<dbReference type="InterPro" id="IPR040154">
    <property type="entry name" value="Biotinidase/VNN"/>
</dbReference>
<dbReference type="Pfam" id="PF19018">
    <property type="entry name" value="Vanin_C"/>
    <property type="match status" value="1"/>
</dbReference>
<feature type="domain" description="CN hydrolase" evidence="3">
    <location>
        <begin position="29"/>
        <end position="318"/>
    </location>
</feature>
<protein>
    <submittedName>
        <fullName evidence="4">Vascular non-inflammatory molecule 2</fullName>
    </submittedName>
</protein>
<keyword evidence="5" id="KW-1185">Reference proteome</keyword>
<evidence type="ECO:0000259" key="3">
    <source>
        <dbReference type="PROSITE" id="PS50263"/>
    </source>
</evidence>
<comment type="similarity">
    <text evidence="1">Belongs to the carbon-nitrogen hydrolase superfamily. BTD/VNN family.</text>
</comment>
<evidence type="ECO:0000313" key="5">
    <source>
        <dbReference type="Proteomes" id="UP001054945"/>
    </source>
</evidence>
<sequence>MEKALCFEIQLIATFVLFVYGSGAGDNYYRAAVLEPVQFTDVSHVPKEVIKRNLDIYETAAKTALANEVDIIVYPECGIYPCEKGDRNFLRTFVEDIPNPKIGYVNPCVQKDKFHNFQILSKLSCLAKENKLYVVANTLDFKKCKTIETCDADGIDECPSKESACPEDGGYFYNTNIVFDRKGTLISRYYKKHLFFEKNMNTPDFPQDATFNTDFGNFTTVICFDLIFKESVEDVEKPAVVNLAYPTYWFDHVPYIFFATPYQQAWAMMNNVNLLAANVHTPGTGTLGSGIYTPSKGALIYTHNPDFRTKLLISNVPKTLSEESADNFQTNAKRFFLENGVAIEVEEKEERNIRKECTANVLGEAKSTMGAYRCHDTNLNNYEFYKLEKDEGTKEVCSNGFCCTLSYEADSMDEDYYLAVSGKPLNFYDTYSYGIESCFLARCESENGTPCKRYVLKSNTVFQKVEIKATFSTKHIYPFAINSEVRLTDSKNWVFDRKSQIVYNNLDKKSSLIFFGLHGRLYDEDKRL</sequence>
<dbReference type="Proteomes" id="UP001054945">
    <property type="component" value="Unassembled WGS sequence"/>
</dbReference>
<dbReference type="InterPro" id="IPR003010">
    <property type="entry name" value="C-N_Hydrolase"/>
</dbReference>
<proteinExistence type="inferred from homology"/>
<dbReference type="PROSITE" id="PS50263">
    <property type="entry name" value="CN_HYDROLASE"/>
    <property type="match status" value="1"/>
</dbReference>
<evidence type="ECO:0000313" key="4">
    <source>
        <dbReference type="EMBL" id="GIY54053.1"/>
    </source>
</evidence>
<dbReference type="PANTHER" id="PTHR10609">
    <property type="entry name" value="BIOTINIDASE-RELATED"/>
    <property type="match status" value="1"/>
</dbReference>
<dbReference type="InterPro" id="IPR036526">
    <property type="entry name" value="C-N_Hydrolase_sf"/>
</dbReference>
<keyword evidence="2" id="KW-0378">Hydrolase</keyword>
<dbReference type="PANTHER" id="PTHR10609:SF27">
    <property type="entry name" value="CN HYDROLASE DOMAIN-CONTAINING PROTEIN-RELATED"/>
    <property type="match status" value="1"/>
</dbReference>
<organism evidence="4 5">
    <name type="scientific">Caerostris extrusa</name>
    <name type="common">Bark spider</name>
    <name type="synonym">Caerostris bankana</name>
    <dbReference type="NCBI Taxonomy" id="172846"/>
    <lineage>
        <taxon>Eukaryota</taxon>
        <taxon>Metazoa</taxon>
        <taxon>Ecdysozoa</taxon>
        <taxon>Arthropoda</taxon>
        <taxon>Chelicerata</taxon>
        <taxon>Arachnida</taxon>
        <taxon>Araneae</taxon>
        <taxon>Araneomorphae</taxon>
        <taxon>Entelegynae</taxon>
        <taxon>Araneoidea</taxon>
        <taxon>Araneidae</taxon>
        <taxon>Caerostris</taxon>
    </lineage>
</organism>